<dbReference type="InterPro" id="IPR025979">
    <property type="entry name" value="ChrR-like_cupin_dom"/>
</dbReference>
<evidence type="ECO:0000313" key="4">
    <source>
        <dbReference type="Proteomes" id="UP000052052"/>
    </source>
</evidence>
<dbReference type="Pfam" id="PF12973">
    <property type="entry name" value="Cupin_7"/>
    <property type="match status" value="1"/>
</dbReference>
<dbReference type="CDD" id="cd20301">
    <property type="entry name" value="cupin_ChrR"/>
    <property type="match status" value="1"/>
</dbReference>
<evidence type="ECO:0000259" key="2">
    <source>
        <dbReference type="Pfam" id="PF12973"/>
    </source>
</evidence>
<reference evidence="3 4" key="1">
    <citation type="submission" date="2015-05" db="EMBL/GenBank/DDBJ databases">
        <title>Genome sequencing and analysis of members of genus Stenotrophomonas.</title>
        <authorList>
            <person name="Patil P.P."/>
            <person name="Midha S."/>
            <person name="Patil P.B."/>
        </authorList>
    </citation>
    <scope>NUCLEOTIDE SEQUENCE [LARGE SCALE GENOMIC DNA]</scope>
    <source>
        <strain evidence="3 4">DSM 21858</strain>
    </source>
</reference>
<proteinExistence type="predicted"/>
<keyword evidence="4" id="KW-1185">Reference proteome</keyword>
<evidence type="ECO:0000313" key="3">
    <source>
        <dbReference type="EMBL" id="KRG70586.1"/>
    </source>
</evidence>
<dbReference type="OrthoDB" id="2988517at2"/>
<dbReference type="InterPro" id="IPR012807">
    <property type="entry name" value="Anti-sigma_ChrR"/>
</dbReference>
<dbReference type="NCBIfam" id="TIGR02451">
    <property type="entry name" value="anti_sig_ChrR"/>
    <property type="match status" value="1"/>
</dbReference>
<evidence type="ECO:0000256" key="1">
    <source>
        <dbReference type="SAM" id="MobiDB-lite"/>
    </source>
</evidence>
<dbReference type="InterPro" id="IPR011051">
    <property type="entry name" value="RmlC_Cupin_sf"/>
</dbReference>
<dbReference type="Proteomes" id="UP000052052">
    <property type="component" value="Unassembled WGS sequence"/>
</dbReference>
<organism evidence="3 4">
    <name type="scientific">Pseudoxanthomonas dokdonensis</name>
    <dbReference type="NCBI Taxonomy" id="344882"/>
    <lineage>
        <taxon>Bacteria</taxon>
        <taxon>Pseudomonadati</taxon>
        <taxon>Pseudomonadota</taxon>
        <taxon>Gammaproteobacteria</taxon>
        <taxon>Lysobacterales</taxon>
        <taxon>Lysobacteraceae</taxon>
        <taxon>Pseudoxanthomonas</taxon>
    </lineage>
</organism>
<dbReference type="EMBL" id="LDJL01000005">
    <property type="protein sequence ID" value="KRG70586.1"/>
    <property type="molecule type" value="Genomic_DNA"/>
</dbReference>
<dbReference type="PATRIC" id="fig|344882.3.peg.2505"/>
<dbReference type="RefSeq" id="WP_057657677.1">
    <property type="nucleotide sequence ID" value="NZ_LDJL01000005.1"/>
</dbReference>
<dbReference type="SUPFAM" id="SSF51182">
    <property type="entry name" value="RmlC-like cupins"/>
    <property type="match status" value="1"/>
</dbReference>
<feature type="region of interest" description="Disordered" evidence="1">
    <location>
        <begin position="77"/>
        <end position="105"/>
    </location>
</feature>
<protein>
    <submittedName>
        <fullName evidence="3">Transcriptional regulator</fullName>
    </submittedName>
</protein>
<comment type="caution">
    <text evidence="3">The sequence shown here is derived from an EMBL/GenBank/DDBJ whole genome shotgun (WGS) entry which is preliminary data.</text>
</comment>
<dbReference type="InterPro" id="IPR041916">
    <property type="entry name" value="Anti_sigma_zinc_sf"/>
</dbReference>
<dbReference type="Gene3D" id="2.60.120.10">
    <property type="entry name" value="Jelly Rolls"/>
    <property type="match status" value="1"/>
</dbReference>
<dbReference type="STRING" id="344882.ABB29_05855"/>
<dbReference type="AlphaFoldDB" id="A0A0R0CW21"/>
<dbReference type="Gene3D" id="1.10.10.1320">
    <property type="entry name" value="Anti-sigma factor, zinc-finger domain"/>
    <property type="match status" value="1"/>
</dbReference>
<name>A0A0R0CW21_9GAMM</name>
<sequence>MSPRHHLHESTLMSFAAGALPAALSVVAGAHLESCPHCRQRLHLAETVGAALIDRTQPDVPSPRREVLRQAMLAQLEQAEPGGEGRSREPAPALRQPPRECPQADPDYLPASLHPYFGDSLRSLRWRWIAPGVHCIRAADMPTLIMLRIAPGKCLPMHSHGSSELTQILRGSYNDALGLFAPGDVADLDQDVEHQPVTAPGAACICVSALDAPLRFSGWLARRIQRFVKL</sequence>
<accession>A0A0R0CW21</accession>
<gene>
    <name evidence="3" type="ORF">ABB29_05855</name>
</gene>
<feature type="domain" description="ChrR-like cupin" evidence="2">
    <location>
        <begin position="124"/>
        <end position="209"/>
    </location>
</feature>
<dbReference type="InterPro" id="IPR014710">
    <property type="entry name" value="RmlC-like_jellyroll"/>
</dbReference>